<dbReference type="EMBL" id="VJMF01000071">
    <property type="protein sequence ID" value="TRL30413.1"/>
    <property type="molecule type" value="Genomic_DNA"/>
</dbReference>
<organism evidence="1 2">
    <name type="scientific">Methylosinus sporium</name>
    <dbReference type="NCBI Taxonomy" id="428"/>
    <lineage>
        <taxon>Bacteria</taxon>
        <taxon>Pseudomonadati</taxon>
        <taxon>Pseudomonadota</taxon>
        <taxon>Alphaproteobacteria</taxon>
        <taxon>Hyphomicrobiales</taxon>
        <taxon>Methylocystaceae</taxon>
        <taxon>Methylosinus</taxon>
    </lineage>
</organism>
<gene>
    <name evidence="1" type="ORF">FM996_16710</name>
</gene>
<evidence type="ECO:0000313" key="2">
    <source>
        <dbReference type="Proteomes" id="UP000316781"/>
    </source>
</evidence>
<dbReference type="AlphaFoldDB" id="A0A549SL95"/>
<reference evidence="1 2" key="1">
    <citation type="submission" date="2019-07" db="EMBL/GenBank/DDBJ databases">
        <title>Ln-dependent methylotrophs.</title>
        <authorList>
            <person name="Tani A."/>
        </authorList>
    </citation>
    <scope>NUCLEOTIDE SEQUENCE [LARGE SCALE GENOMIC DNA]</scope>
    <source>
        <strain evidence="1 2">SM89A</strain>
    </source>
</reference>
<sequence>MTFEEWPAQSGVTASEMAARFKSSLRRGSGRAALLLEADPTNEELQSMLLSACKTNLTYDPQCEEERAPYLYRLITLTRRSDFFWTELSRCLDNFDQSSTENIAQIYGVLCLLASGQTDHDHHSLQEFLAREAIRKAEFEHVGHPCGEHLIRLDGLAAFLELIHLYHAELLDNFEAQSGWAYRAWVEALSVRDGVQSAAAALERARSSSPELDLLISLDVDTASVDRTLVKQPNDAVDYAAAKVGLDPKKGFSLFWIKSASADDLLAAASDLILETDAMKIRAYLRIFTARDFPLNPEPLFAIVKGTNPRNAWQATKAIGRLHDHRIRDLAFELLDGLDTPSAIRLLRSNYQPGDFVAIERAI</sequence>
<proteinExistence type="predicted"/>
<accession>A0A549SL95</accession>
<dbReference type="Proteomes" id="UP000316781">
    <property type="component" value="Unassembled WGS sequence"/>
</dbReference>
<comment type="caution">
    <text evidence="1">The sequence shown here is derived from an EMBL/GenBank/DDBJ whole genome shotgun (WGS) entry which is preliminary data.</text>
</comment>
<protein>
    <submittedName>
        <fullName evidence="1">Uncharacterized protein</fullName>
    </submittedName>
</protein>
<evidence type="ECO:0000313" key="1">
    <source>
        <dbReference type="EMBL" id="TRL30413.1"/>
    </source>
</evidence>
<dbReference type="RefSeq" id="WP_142863965.1">
    <property type="nucleotide sequence ID" value="NZ_VJMF01000071.1"/>
</dbReference>
<name>A0A549SL95_METSR</name>